<keyword evidence="1" id="KW-0812">Transmembrane</keyword>
<evidence type="ECO:0000313" key="3">
    <source>
        <dbReference type="Proteomes" id="UP000800094"/>
    </source>
</evidence>
<evidence type="ECO:0000256" key="1">
    <source>
        <dbReference type="SAM" id="Phobius"/>
    </source>
</evidence>
<organism evidence="2 3">
    <name type="scientific">Trematosphaeria pertusa</name>
    <dbReference type="NCBI Taxonomy" id="390896"/>
    <lineage>
        <taxon>Eukaryota</taxon>
        <taxon>Fungi</taxon>
        <taxon>Dikarya</taxon>
        <taxon>Ascomycota</taxon>
        <taxon>Pezizomycotina</taxon>
        <taxon>Dothideomycetes</taxon>
        <taxon>Pleosporomycetidae</taxon>
        <taxon>Pleosporales</taxon>
        <taxon>Massarineae</taxon>
        <taxon>Trematosphaeriaceae</taxon>
        <taxon>Trematosphaeria</taxon>
    </lineage>
</organism>
<feature type="transmembrane region" description="Helical" evidence="1">
    <location>
        <begin position="151"/>
        <end position="174"/>
    </location>
</feature>
<feature type="transmembrane region" description="Helical" evidence="1">
    <location>
        <begin position="79"/>
        <end position="100"/>
    </location>
</feature>
<protein>
    <submittedName>
        <fullName evidence="2">Uncharacterized protein</fullName>
    </submittedName>
</protein>
<dbReference type="EMBL" id="ML987193">
    <property type="protein sequence ID" value="KAF2251456.1"/>
    <property type="molecule type" value="Genomic_DNA"/>
</dbReference>
<evidence type="ECO:0000313" key="2">
    <source>
        <dbReference type="EMBL" id="KAF2251456.1"/>
    </source>
</evidence>
<dbReference type="OrthoDB" id="4734538at2759"/>
<feature type="transmembrane region" description="Helical" evidence="1">
    <location>
        <begin position="498"/>
        <end position="518"/>
    </location>
</feature>
<dbReference type="RefSeq" id="XP_033686460.1">
    <property type="nucleotide sequence ID" value="XM_033823560.1"/>
</dbReference>
<keyword evidence="1" id="KW-1133">Transmembrane helix</keyword>
<accession>A0A6A6IM23</accession>
<sequence length="616" mass="68283">MSPISLPRRQDSSEILIYTPTGRTQQGWRFFIRHNMTIVLAFLAGLSCTVAVIVFTFWLSQQILECPTWSINCTISKNIGTIQGIITAVYAIGLATLAYATHSLSEAALWPLINQRPFTIKEVETYLQASRGSIASSPFVLKNARSVNSAIVILCIVTVTFLPLAGAPLTGYVYNLRNSSAPFESYYQPGGGIGPPFIQRSPLESYRDAHSTLYNSWALGISREPMPEYRGWFIDRINLTRRGDMTVGAVRVDQNISCRSWELDPPQKNGSSFVFPTSMAEHRRPDNRTNDPHVLVRAMPQLAVWAHDFRFLAPTRTLTTLVFAALNGSIGGGSTISLDHDKIKNISSMACDVDVALVDDTLKIGEGQVGRPTQINSITHLLVGRPNKTTHEGLHTYNPSDGNTLNELALWFTVAPITAGVSLFGAQPMWMYSDNGLPRRYTSANGGFNSGWNTEYIKNFIRICIGSAAQAESRIWPDGPQVTMSSAAYTSKLDPHRVPLLLTLPLIIISSAVLLSFWNSRLHRNLEIPIMRKANLSEILKSSQTEDIITEAGEEMLDPGQLSKLKHLKVRYQEAEDGLWGLQSDQKGPCKSGWDRLPRVETLSHYPSATSLDRQC</sequence>
<dbReference type="Proteomes" id="UP000800094">
    <property type="component" value="Unassembled WGS sequence"/>
</dbReference>
<keyword evidence="1" id="KW-0472">Membrane</keyword>
<reference evidence="2" key="1">
    <citation type="journal article" date="2020" name="Stud. Mycol.">
        <title>101 Dothideomycetes genomes: a test case for predicting lifestyles and emergence of pathogens.</title>
        <authorList>
            <person name="Haridas S."/>
            <person name="Albert R."/>
            <person name="Binder M."/>
            <person name="Bloem J."/>
            <person name="Labutti K."/>
            <person name="Salamov A."/>
            <person name="Andreopoulos B."/>
            <person name="Baker S."/>
            <person name="Barry K."/>
            <person name="Bills G."/>
            <person name="Bluhm B."/>
            <person name="Cannon C."/>
            <person name="Castanera R."/>
            <person name="Culley D."/>
            <person name="Daum C."/>
            <person name="Ezra D."/>
            <person name="Gonzalez J."/>
            <person name="Henrissat B."/>
            <person name="Kuo A."/>
            <person name="Liang C."/>
            <person name="Lipzen A."/>
            <person name="Lutzoni F."/>
            <person name="Magnuson J."/>
            <person name="Mondo S."/>
            <person name="Nolan M."/>
            <person name="Ohm R."/>
            <person name="Pangilinan J."/>
            <person name="Park H.-J."/>
            <person name="Ramirez L."/>
            <person name="Alfaro M."/>
            <person name="Sun H."/>
            <person name="Tritt A."/>
            <person name="Yoshinaga Y."/>
            <person name="Zwiers L.-H."/>
            <person name="Turgeon B."/>
            <person name="Goodwin S."/>
            <person name="Spatafora J."/>
            <person name="Crous P."/>
            <person name="Grigoriev I."/>
        </authorList>
    </citation>
    <scope>NUCLEOTIDE SEQUENCE</scope>
    <source>
        <strain evidence="2">CBS 122368</strain>
    </source>
</reference>
<dbReference type="GeneID" id="54576890"/>
<dbReference type="AlphaFoldDB" id="A0A6A6IM23"/>
<name>A0A6A6IM23_9PLEO</name>
<feature type="transmembrane region" description="Helical" evidence="1">
    <location>
        <begin position="38"/>
        <end position="59"/>
    </location>
</feature>
<feature type="transmembrane region" description="Helical" evidence="1">
    <location>
        <begin position="408"/>
        <end position="430"/>
    </location>
</feature>
<gene>
    <name evidence="2" type="ORF">BU26DRAFT_424249</name>
</gene>
<keyword evidence="3" id="KW-1185">Reference proteome</keyword>
<proteinExistence type="predicted"/>